<accession>A0A168MES2</accession>
<feature type="region of interest" description="Disordered" evidence="1">
    <location>
        <begin position="1"/>
        <end position="26"/>
    </location>
</feature>
<gene>
    <name evidence="2" type="primary">ABSGL_03927.1 scaffold 4693</name>
</gene>
<dbReference type="AlphaFoldDB" id="A0A168MES2"/>
<keyword evidence="3" id="KW-1185">Reference proteome</keyword>
<name>A0A168MES2_ABSGL</name>
<reference evidence="2" key="1">
    <citation type="submission" date="2016-04" db="EMBL/GenBank/DDBJ databases">
        <authorList>
            <person name="Evans L.H."/>
            <person name="Alamgir A."/>
            <person name="Owens N."/>
            <person name="Weber N.D."/>
            <person name="Virtaneva K."/>
            <person name="Barbian K."/>
            <person name="Babar A."/>
            <person name="Rosenke K."/>
        </authorList>
    </citation>
    <scope>NUCLEOTIDE SEQUENCE [LARGE SCALE GENOMIC DNA]</scope>
    <source>
        <strain evidence="2">CBS 101.48</strain>
    </source>
</reference>
<evidence type="ECO:0000313" key="2">
    <source>
        <dbReference type="EMBL" id="SAL98398.1"/>
    </source>
</evidence>
<dbReference type="InParanoid" id="A0A168MES2"/>
<organism evidence="2">
    <name type="scientific">Absidia glauca</name>
    <name type="common">Pin mould</name>
    <dbReference type="NCBI Taxonomy" id="4829"/>
    <lineage>
        <taxon>Eukaryota</taxon>
        <taxon>Fungi</taxon>
        <taxon>Fungi incertae sedis</taxon>
        <taxon>Mucoromycota</taxon>
        <taxon>Mucoromycotina</taxon>
        <taxon>Mucoromycetes</taxon>
        <taxon>Mucorales</taxon>
        <taxon>Cunninghamellaceae</taxon>
        <taxon>Absidia</taxon>
    </lineage>
</organism>
<dbReference type="Proteomes" id="UP000078561">
    <property type="component" value="Unassembled WGS sequence"/>
</dbReference>
<protein>
    <submittedName>
        <fullName evidence="2">Uncharacterized protein</fullName>
    </submittedName>
</protein>
<evidence type="ECO:0000313" key="3">
    <source>
        <dbReference type="Proteomes" id="UP000078561"/>
    </source>
</evidence>
<dbReference type="EMBL" id="LT552071">
    <property type="protein sequence ID" value="SAL98398.1"/>
    <property type="molecule type" value="Genomic_DNA"/>
</dbReference>
<proteinExistence type="predicted"/>
<sequence>MMKTSAMSSSHHQSPTHHPPPATSQHEDLRIMMEKAMDLTEIELQRVLEEYNGLLLAAVTTPQSAFQYNIPTHSQSTPIPPPPLSPTPLQLVVDVDTEDIVTSLLPTPSSLAPLPQSTSKGKRTLKRHVIYGSAECVKIKEDGWKKYDETVGWLLF</sequence>
<evidence type="ECO:0000256" key="1">
    <source>
        <dbReference type="SAM" id="MobiDB-lite"/>
    </source>
</evidence>